<evidence type="ECO:0000313" key="2">
    <source>
        <dbReference type="Proteomes" id="UP000276133"/>
    </source>
</evidence>
<sequence>FRPTGTLFTRIRIKNSLVNLYNPTIKPFLLRELAIEHFKFFCNENYEMDKVDFKELKFKGGHCDYLGEFKVMPFISGINKADKLYKVFCNHEVLDEPITKYYQKQTRANLY</sequence>
<accession>A0A3M7QNB2</accession>
<keyword evidence="2" id="KW-1185">Reference proteome</keyword>
<organism evidence="1 2">
    <name type="scientific">Brachionus plicatilis</name>
    <name type="common">Marine rotifer</name>
    <name type="synonym">Brachionus muelleri</name>
    <dbReference type="NCBI Taxonomy" id="10195"/>
    <lineage>
        <taxon>Eukaryota</taxon>
        <taxon>Metazoa</taxon>
        <taxon>Spiralia</taxon>
        <taxon>Gnathifera</taxon>
        <taxon>Rotifera</taxon>
        <taxon>Eurotatoria</taxon>
        <taxon>Monogononta</taxon>
        <taxon>Pseudotrocha</taxon>
        <taxon>Ploima</taxon>
        <taxon>Brachionidae</taxon>
        <taxon>Brachionus</taxon>
    </lineage>
</organism>
<proteinExistence type="predicted"/>
<dbReference type="AlphaFoldDB" id="A0A3M7QNB2"/>
<evidence type="ECO:0000313" key="1">
    <source>
        <dbReference type="EMBL" id="RNA12564.1"/>
    </source>
</evidence>
<feature type="non-terminal residue" evidence="1">
    <location>
        <position position="1"/>
    </location>
</feature>
<protein>
    <submittedName>
        <fullName evidence="1">Uncharacterized protein</fullName>
    </submittedName>
</protein>
<dbReference type="Proteomes" id="UP000276133">
    <property type="component" value="Unassembled WGS sequence"/>
</dbReference>
<dbReference type="EMBL" id="REGN01005657">
    <property type="protein sequence ID" value="RNA12564.1"/>
    <property type="molecule type" value="Genomic_DNA"/>
</dbReference>
<reference evidence="1 2" key="1">
    <citation type="journal article" date="2018" name="Sci. Rep.">
        <title>Genomic signatures of local adaptation to the degree of environmental predictability in rotifers.</title>
        <authorList>
            <person name="Franch-Gras L."/>
            <person name="Hahn C."/>
            <person name="Garcia-Roger E.M."/>
            <person name="Carmona M.J."/>
            <person name="Serra M."/>
            <person name="Gomez A."/>
        </authorList>
    </citation>
    <scope>NUCLEOTIDE SEQUENCE [LARGE SCALE GENOMIC DNA]</scope>
    <source>
        <strain evidence="1">HYR1</strain>
    </source>
</reference>
<comment type="caution">
    <text evidence="1">The sequence shown here is derived from an EMBL/GenBank/DDBJ whole genome shotgun (WGS) entry which is preliminary data.</text>
</comment>
<name>A0A3M7QNB2_BRAPC</name>
<gene>
    <name evidence="1" type="ORF">BpHYR1_019824</name>
</gene>